<dbReference type="PANTHER" id="PTHR31713:SF92">
    <property type="entry name" value="CALMODULIN-BINDING PROTEIN"/>
    <property type="match status" value="1"/>
</dbReference>
<dbReference type="Pfam" id="PF20452">
    <property type="entry name" value="Calmod_bind_C"/>
    <property type="match status" value="1"/>
</dbReference>
<feature type="domain" description="Calmodulin binding protein-like N-terminal" evidence="9">
    <location>
        <begin position="90"/>
        <end position="237"/>
    </location>
</feature>
<keyword evidence="13" id="KW-1185">Reference proteome</keyword>
<dbReference type="Pfam" id="PF07887">
    <property type="entry name" value="Calmodulin_bind"/>
    <property type="match status" value="1"/>
</dbReference>
<evidence type="ECO:0000256" key="2">
    <source>
        <dbReference type="ARBA" id="ARBA00007214"/>
    </source>
</evidence>
<accession>A0AAN9QHI2</accession>
<dbReference type="PANTHER" id="PTHR31713">
    <property type="entry name" value="OS02G0177800 PROTEIN"/>
    <property type="match status" value="1"/>
</dbReference>
<evidence type="ECO:0000256" key="6">
    <source>
        <dbReference type="ARBA" id="ARBA00023163"/>
    </source>
</evidence>
<dbReference type="GO" id="GO:0080142">
    <property type="term" value="P:regulation of salicylic acid biosynthetic process"/>
    <property type="evidence" value="ECO:0007669"/>
    <property type="project" value="TreeGrafter"/>
</dbReference>
<feature type="domain" description="Calmodulin binding protein central" evidence="10">
    <location>
        <begin position="250"/>
        <end position="314"/>
    </location>
</feature>
<gene>
    <name evidence="12" type="ORF">VNO77_18285</name>
</gene>
<keyword evidence="7" id="KW-0539">Nucleus</keyword>
<proteinExistence type="inferred from homology"/>
<evidence type="ECO:0000256" key="4">
    <source>
        <dbReference type="ARBA" id="ARBA00023125"/>
    </source>
</evidence>
<dbReference type="GO" id="GO:0005634">
    <property type="term" value="C:nucleus"/>
    <property type="evidence" value="ECO:0007669"/>
    <property type="project" value="UniProtKB-SubCell"/>
</dbReference>
<dbReference type="InterPro" id="IPR046830">
    <property type="entry name" value="Calmod_bind_M"/>
</dbReference>
<dbReference type="GO" id="GO:0003700">
    <property type="term" value="F:DNA-binding transcription factor activity"/>
    <property type="evidence" value="ECO:0007669"/>
    <property type="project" value="TreeGrafter"/>
</dbReference>
<keyword evidence="3" id="KW-0805">Transcription regulation</keyword>
<dbReference type="InterPro" id="IPR046829">
    <property type="entry name" value="Calmod_bind_C"/>
</dbReference>
<evidence type="ECO:0000256" key="3">
    <source>
        <dbReference type="ARBA" id="ARBA00023015"/>
    </source>
</evidence>
<dbReference type="InterPro" id="IPR012416">
    <property type="entry name" value="CBP60"/>
</dbReference>
<reference evidence="12 13" key="1">
    <citation type="submission" date="2024-01" db="EMBL/GenBank/DDBJ databases">
        <title>The genomes of 5 underutilized Papilionoideae crops provide insights into root nodulation and disease resistanc.</title>
        <authorList>
            <person name="Jiang F."/>
        </authorList>
    </citation>
    <scope>NUCLEOTIDE SEQUENCE [LARGE SCALE GENOMIC DNA]</scope>
    <source>
        <strain evidence="12">LVBAO_FW01</strain>
        <tissue evidence="12">Leaves</tissue>
    </source>
</reference>
<dbReference type="Proteomes" id="UP001367508">
    <property type="component" value="Unassembled WGS sequence"/>
</dbReference>
<evidence type="ECO:0000256" key="1">
    <source>
        <dbReference type="ARBA" id="ARBA00004123"/>
    </source>
</evidence>
<feature type="domain" description="Calmodulin binding protein C-terminal" evidence="11">
    <location>
        <begin position="320"/>
        <end position="380"/>
    </location>
</feature>
<organism evidence="12 13">
    <name type="scientific">Canavalia gladiata</name>
    <name type="common">Sword bean</name>
    <name type="synonym">Dolichos gladiatus</name>
    <dbReference type="NCBI Taxonomy" id="3824"/>
    <lineage>
        <taxon>Eukaryota</taxon>
        <taxon>Viridiplantae</taxon>
        <taxon>Streptophyta</taxon>
        <taxon>Embryophyta</taxon>
        <taxon>Tracheophyta</taxon>
        <taxon>Spermatophyta</taxon>
        <taxon>Magnoliopsida</taxon>
        <taxon>eudicotyledons</taxon>
        <taxon>Gunneridae</taxon>
        <taxon>Pentapetalae</taxon>
        <taxon>rosids</taxon>
        <taxon>fabids</taxon>
        <taxon>Fabales</taxon>
        <taxon>Fabaceae</taxon>
        <taxon>Papilionoideae</taxon>
        <taxon>50 kb inversion clade</taxon>
        <taxon>NPAAA clade</taxon>
        <taxon>indigoferoid/millettioid clade</taxon>
        <taxon>Phaseoleae</taxon>
        <taxon>Canavalia</taxon>
    </lineage>
</organism>
<keyword evidence="6" id="KW-0804">Transcription</keyword>
<protein>
    <submittedName>
        <fullName evidence="12">Uncharacterized protein</fullName>
    </submittedName>
</protein>
<comment type="subcellular location">
    <subcellularLocation>
        <location evidence="1">Nucleus</location>
    </subcellularLocation>
</comment>
<evidence type="ECO:0000256" key="7">
    <source>
        <dbReference type="ARBA" id="ARBA00023242"/>
    </source>
</evidence>
<comment type="similarity">
    <text evidence="2">Belongs to the plant ACBP60 protein family.</text>
</comment>
<evidence type="ECO:0000259" key="11">
    <source>
        <dbReference type="Pfam" id="PF20452"/>
    </source>
</evidence>
<keyword evidence="5" id="KW-0010">Activator</keyword>
<evidence type="ECO:0000256" key="8">
    <source>
        <dbReference type="SAM" id="MobiDB-lite"/>
    </source>
</evidence>
<dbReference type="Pfam" id="PF20451">
    <property type="entry name" value="Calmod_bind_M"/>
    <property type="match status" value="1"/>
</dbReference>
<dbReference type="GO" id="GO:0043565">
    <property type="term" value="F:sequence-specific DNA binding"/>
    <property type="evidence" value="ECO:0007669"/>
    <property type="project" value="TreeGrafter"/>
</dbReference>
<dbReference type="InterPro" id="IPR046831">
    <property type="entry name" value="Calmodulin_bind_N"/>
</dbReference>
<keyword evidence="4" id="KW-0238">DNA-binding</keyword>
<dbReference type="AlphaFoldDB" id="A0AAN9QHI2"/>
<evidence type="ECO:0000259" key="10">
    <source>
        <dbReference type="Pfam" id="PF20451"/>
    </source>
</evidence>
<name>A0AAN9QHI2_CANGL</name>
<sequence>MVSSRESRQKQEDSGKIPIRERKRSYADTEQASISGLRNVTNVLWTNDYASYFETLLRRLVREVVEQKVQGHLFSRERVNQAGISGAKPLQLCFIKKLPGTIFTQSNVIAEDESPLQIALFDVKSGSIVNDGSLSSLKIEICVLGGEFGSYGSEDWTEDEFNANTIRERDGKRPLLVGERFITLKNGVGWIPKISFTDNSRWQRSGKFRLGAKVVQSTSNRENIKEGRSEPFVVKDNRGELYKKHIPPSLNDEIWRLKKIAKDGQICKRLSLHGIHTVKDLLQLYITNESSLYEKFGNIQKKSRLTIIEHAKTCVIDDDKLYSYHSAEPPIGLVFNSIFVLVGVTFDWQNYYSPDTLAPYEKHLVEIVKQQAYQNGNNLKLIEAKLNDLNLATCLKARQFNTPNQGLLHINISTPQDQPVTLPGYGQPFNSAANIDEGMHDYQINADQLPDIREMPQTIDVEHGFSCGMYTEGNNYHLNGSQIPPVQGSYELDNESSGIQFINGWSPCTTWEPESSFSFGSFFGEEYDSYPTFLNSAVHISSNGKPKAVWYKIRVALKFMSVKRDAAARKKAQLFYYNY</sequence>
<evidence type="ECO:0000313" key="12">
    <source>
        <dbReference type="EMBL" id="KAK7337700.1"/>
    </source>
</evidence>
<evidence type="ECO:0000259" key="9">
    <source>
        <dbReference type="Pfam" id="PF07887"/>
    </source>
</evidence>
<evidence type="ECO:0000256" key="5">
    <source>
        <dbReference type="ARBA" id="ARBA00023159"/>
    </source>
</evidence>
<dbReference type="EMBL" id="JAYMYQ010000004">
    <property type="protein sequence ID" value="KAK7337700.1"/>
    <property type="molecule type" value="Genomic_DNA"/>
</dbReference>
<dbReference type="GO" id="GO:0005516">
    <property type="term" value="F:calmodulin binding"/>
    <property type="evidence" value="ECO:0007669"/>
    <property type="project" value="InterPro"/>
</dbReference>
<evidence type="ECO:0000313" key="13">
    <source>
        <dbReference type="Proteomes" id="UP001367508"/>
    </source>
</evidence>
<comment type="caution">
    <text evidence="12">The sequence shown here is derived from an EMBL/GenBank/DDBJ whole genome shotgun (WGS) entry which is preliminary data.</text>
</comment>
<feature type="region of interest" description="Disordered" evidence="8">
    <location>
        <begin position="1"/>
        <end position="24"/>
    </location>
</feature>